<gene>
    <name evidence="4" type="ORF">CH365_09250</name>
</gene>
<dbReference type="Gene3D" id="3.40.50.720">
    <property type="entry name" value="NAD(P)-binding Rossmann-like Domain"/>
    <property type="match status" value="1"/>
</dbReference>
<dbReference type="InterPro" id="IPR051164">
    <property type="entry name" value="NmrA-like_oxidored"/>
</dbReference>
<dbReference type="Pfam" id="PF05368">
    <property type="entry name" value="NmrA"/>
    <property type="match status" value="1"/>
</dbReference>
<feature type="domain" description="NmrA-like" evidence="3">
    <location>
        <begin position="5"/>
        <end position="242"/>
    </location>
</feature>
<comment type="caution">
    <text evidence="4">The sequence shown here is derived from an EMBL/GenBank/DDBJ whole genome shotgun (WGS) entry which is preliminary data.</text>
</comment>
<reference evidence="4 5" key="1">
    <citation type="submission" date="2017-07" db="EMBL/GenBank/DDBJ databases">
        <title>Leptospira spp. isolated from tropical soils.</title>
        <authorList>
            <person name="Thibeaux R."/>
            <person name="Iraola G."/>
            <person name="Ferres I."/>
            <person name="Bierque E."/>
            <person name="Girault D."/>
            <person name="Soupe-Gilbert M.-E."/>
            <person name="Picardeau M."/>
            <person name="Goarant C."/>
        </authorList>
    </citation>
    <scope>NUCLEOTIDE SEQUENCE [LARGE SCALE GENOMIC DNA]</scope>
    <source>
        <strain evidence="4 5">ES4-C-A1</strain>
    </source>
</reference>
<dbReference type="InterPro" id="IPR036291">
    <property type="entry name" value="NAD(P)-bd_dom_sf"/>
</dbReference>
<dbReference type="AlphaFoldDB" id="A0A2M9ZY26"/>
<keyword evidence="5" id="KW-1185">Reference proteome</keyword>
<dbReference type="EMBL" id="NPEA01000005">
    <property type="protein sequence ID" value="PJZ76947.1"/>
    <property type="molecule type" value="Genomic_DNA"/>
</dbReference>
<evidence type="ECO:0000256" key="2">
    <source>
        <dbReference type="ARBA" id="ARBA00022857"/>
    </source>
</evidence>
<dbReference type="CDD" id="cd05251">
    <property type="entry name" value="NmrA_like_SDR_a"/>
    <property type="match status" value="1"/>
</dbReference>
<sequence length="295" mass="33221">MNPKDKIILVLGATGQQGGETAKYLLKNRWKVRAITRNPSSDNALKLQKLGAEIFQGNMEDPSSLDSAMQDVYGVFSVQPPEWEPNEFTDANEVKIGKLVADSAKKGKVSHLVYSSVIGSERQSDFRTHKWEIEKYIHSLGIPFTILRPTGFMENLIHSRSGIPGGLLYETVSPDSRIHMISVEDIGVFAGLAFENPEKYSGRTIDLVGDSLTPLQIVDILSMFLDRRIEYMRIPLETVYSHNKILGLLTEWINREGYPKVDLDSLRKEYPGLLNFPQWLEKIGKVKIEAASIRS</sequence>
<dbReference type="InterPro" id="IPR008030">
    <property type="entry name" value="NmrA-like"/>
</dbReference>
<keyword evidence="2" id="KW-0521">NADP</keyword>
<evidence type="ECO:0000259" key="3">
    <source>
        <dbReference type="Pfam" id="PF05368"/>
    </source>
</evidence>
<accession>A0A2M9ZY26</accession>
<dbReference type="Proteomes" id="UP000231843">
    <property type="component" value="Unassembled WGS sequence"/>
</dbReference>
<dbReference type="PANTHER" id="PTHR42748:SF7">
    <property type="entry name" value="NMRA LIKE REDOX SENSOR 1-RELATED"/>
    <property type="match status" value="1"/>
</dbReference>
<name>A0A2M9ZY26_9LEPT</name>
<comment type="similarity">
    <text evidence="1">Belongs to the NmrA-type oxidoreductase family.</text>
</comment>
<evidence type="ECO:0000313" key="4">
    <source>
        <dbReference type="EMBL" id="PJZ76947.1"/>
    </source>
</evidence>
<protein>
    <recommendedName>
        <fullName evidence="3">NmrA-like domain-containing protein</fullName>
    </recommendedName>
</protein>
<dbReference type="PANTHER" id="PTHR42748">
    <property type="entry name" value="NITROGEN METABOLITE REPRESSION PROTEIN NMRA FAMILY MEMBER"/>
    <property type="match status" value="1"/>
</dbReference>
<evidence type="ECO:0000256" key="1">
    <source>
        <dbReference type="ARBA" id="ARBA00006328"/>
    </source>
</evidence>
<organism evidence="4 5">
    <name type="scientific">Leptospira neocaledonica</name>
    <dbReference type="NCBI Taxonomy" id="2023192"/>
    <lineage>
        <taxon>Bacteria</taxon>
        <taxon>Pseudomonadati</taxon>
        <taxon>Spirochaetota</taxon>
        <taxon>Spirochaetia</taxon>
        <taxon>Leptospirales</taxon>
        <taxon>Leptospiraceae</taxon>
        <taxon>Leptospira</taxon>
    </lineage>
</organism>
<evidence type="ECO:0000313" key="5">
    <source>
        <dbReference type="Proteomes" id="UP000231843"/>
    </source>
</evidence>
<dbReference type="SUPFAM" id="SSF51735">
    <property type="entry name" value="NAD(P)-binding Rossmann-fold domains"/>
    <property type="match status" value="1"/>
</dbReference>
<proteinExistence type="inferred from homology"/>
<dbReference type="Gene3D" id="3.90.25.10">
    <property type="entry name" value="UDP-galactose 4-epimerase, domain 1"/>
    <property type="match status" value="1"/>
</dbReference>
<dbReference type="OrthoDB" id="9794300at2"/>
<dbReference type="RefSeq" id="WP_100768311.1">
    <property type="nucleotide sequence ID" value="NZ_NPEA01000005.1"/>
</dbReference>